<dbReference type="EMBL" id="CAJNNW010006488">
    <property type="protein sequence ID" value="CAE8648346.1"/>
    <property type="molecule type" value="Genomic_DNA"/>
</dbReference>
<comment type="caution">
    <text evidence="5">The sequence shown here is derived from an EMBL/GenBank/DDBJ whole genome shotgun (WGS) entry which is preliminary data.</text>
</comment>
<evidence type="ECO:0000256" key="3">
    <source>
        <dbReference type="ARBA" id="ARBA00047949"/>
    </source>
</evidence>
<organism evidence="5 6">
    <name type="scientific">Polarella glacialis</name>
    <name type="common">Dinoflagellate</name>
    <dbReference type="NCBI Taxonomy" id="89957"/>
    <lineage>
        <taxon>Eukaryota</taxon>
        <taxon>Sar</taxon>
        <taxon>Alveolata</taxon>
        <taxon>Dinophyceae</taxon>
        <taxon>Suessiales</taxon>
        <taxon>Suessiaceae</taxon>
        <taxon>Polarella</taxon>
    </lineage>
</organism>
<feature type="region of interest" description="Disordered" evidence="4">
    <location>
        <begin position="1"/>
        <end position="44"/>
    </location>
</feature>
<name>A0A813ICG8_POLGL</name>
<dbReference type="SUPFAM" id="SSF56399">
    <property type="entry name" value="ADP-ribosylation"/>
    <property type="match status" value="1"/>
</dbReference>
<sequence>MPYAPPGSAIGGGKNSSSHSSWNTAKGQNPWQHLQGPNGTGLSFKETEEISRNLSRILRYEWKDLGLYPDSDGFLSLDDLIREAKLRNSTDEVIGVAQSSSGSRGARFEVRHVGGAAKVKAMYAHGPKKGQSGGGTDSGGKDSKGKGSKARSSAPDLGKSVGFGAMNPGDWSNWPGCAEASSSSAARNGWKAPAADAARSKAPAPSPPWTSGGGAEASSSSTAQNGWKAPAADAPRSKARPSAPSAPWTPGGSMSADEDLPLPEIPPEVETFYIGDSGCAPQSGGGSSSGSATPWPSYSEARAESLGGSAGREQRPAEDPSMAGRGEDATQSRSSLFDKLGDQRSLRRGLRDGGPGPAEGGSEPSGAVAPEAPAESPAAWKAEASVPEASSRVAEARRPVAERWSRYTDPKSSRPWFHNEATEEHFFEDRAREKGWEQYTSAETGDWWWHEESQRYFYESSCR</sequence>
<dbReference type="Gene3D" id="1.10.10.970">
    <property type="entry name" value="RNA 2'-phosphotransferase, Tpt1/KptA family, N-terminal domain"/>
    <property type="match status" value="1"/>
</dbReference>
<protein>
    <recommendedName>
        <fullName evidence="2">2'-phosphotransferase</fullName>
        <ecNumber evidence="2">2.7.1.160</ecNumber>
    </recommendedName>
</protein>
<feature type="compositionally biased region" description="Low complexity" evidence="4">
    <location>
        <begin position="360"/>
        <end position="393"/>
    </location>
</feature>
<comment type="function">
    <text evidence="1">Catalyzes the last step of tRNA splicing, the transfer of the splice junction 2'-phosphate from ligated tRNA to NAD to produce ADP-ribose 1''-2'' cyclic phosphate.</text>
</comment>
<dbReference type="AlphaFoldDB" id="A0A813ICG8"/>
<dbReference type="GO" id="GO:0000215">
    <property type="term" value="F:tRNA 2'-phosphotransferase activity"/>
    <property type="evidence" value="ECO:0007669"/>
    <property type="project" value="UniProtKB-EC"/>
</dbReference>
<evidence type="ECO:0000256" key="4">
    <source>
        <dbReference type="SAM" id="MobiDB-lite"/>
    </source>
</evidence>
<evidence type="ECO:0000256" key="2">
    <source>
        <dbReference type="ARBA" id="ARBA00012007"/>
    </source>
</evidence>
<proteinExistence type="predicted"/>
<feature type="region of interest" description="Disordered" evidence="4">
    <location>
        <begin position="120"/>
        <end position="415"/>
    </location>
</feature>
<evidence type="ECO:0000256" key="1">
    <source>
        <dbReference type="ARBA" id="ARBA00003343"/>
    </source>
</evidence>
<feature type="compositionally biased region" description="Basic and acidic residues" evidence="4">
    <location>
        <begin position="394"/>
        <end position="412"/>
    </location>
</feature>
<feature type="compositionally biased region" description="Low complexity" evidence="4">
    <location>
        <begin position="191"/>
        <end position="203"/>
    </location>
</feature>
<feature type="compositionally biased region" description="Polar residues" evidence="4">
    <location>
        <begin position="15"/>
        <end position="41"/>
    </location>
</feature>
<accession>A0A813ICG8</accession>
<dbReference type="EC" id="2.7.1.160" evidence="2"/>
<evidence type="ECO:0000313" key="5">
    <source>
        <dbReference type="EMBL" id="CAE8648346.1"/>
    </source>
</evidence>
<dbReference type="Pfam" id="PF01885">
    <property type="entry name" value="PTS_2-RNA"/>
    <property type="match status" value="1"/>
</dbReference>
<comment type="catalytic activity">
    <reaction evidence="3">
        <text>2'-phospho-[ligated tRNA] + NAD(+) = mature tRNA + ADP-alpha-D-ribose 1'',2''-cyclic phosphate + nicotinamide</text>
        <dbReference type="Rhea" id="RHEA:23324"/>
        <dbReference type="Rhea" id="RHEA-COMP:11106"/>
        <dbReference type="Rhea" id="RHEA-COMP:11107"/>
        <dbReference type="ChEBI" id="CHEBI:17154"/>
        <dbReference type="ChEBI" id="CHEBI:57540"/>
        <dbReference type="ChEBI" id="CHEBI:76596"/>
        <dbReference type="ChEBI" id="CHEBI:82883"/>
        <dbReference type="ChEBI" id="CHEBI:85027"/>
        <dbReference type="EC" id="2.7.1.160"/>
    </reaction>
</comment>
<feature type="compositionally biased region" description="Basic and acidic residues" evidence="4">
    <location>
        <begin position="339"/>
        <end position="351"/>
    </location>
</feature>
<dbReference type="InterPro" id="IPR002745">
    <property type="entry name" value="Ptrans_KptA/Tpt1"/>
</dbReference>
<evidence type="ECO:0000313" key="6">
    <source>
        <dbReference type="Proteomes" id="UP000626109"/>
    </source>
</evidence>
<dbReference type="InterPro" id="IPR042080">
    <property type="entry name" value="RNA_2'-PTrans_N"/>
</dbReference>
<reference evidence="5" key="1">
    <citation type="submission" date="2021-02" db="EMBL/GenBank/DDBJ databases">
        <authorList>
            <person name="Dougan E. K."/>
            <person name="Rhodes N."/>
            <person name="Thang M."/>
            <person name="Chan C."/>
        </authorList>
    </citation>
    <scope>NUCLEOTIDE SEQUENCE</scope>
</reference>
<gene>
    <name evidence="5" type="ORF">PGLA2088_LOCUS6490</name>
</gene>
<dbReference type="Proteomes" id="UP000626109">
    <property type="component" value="Unassembled WGS sequence"/>
</dbReference>